<name>A0A4U0PZD3_9NEIS</name>
<evidence type="ECO:0000313" key="3">
    <source>
        <dbReference type="Proteomes" id="UP000310016"/>
    </source>
</evidence>
<keyword evidence="3" id="KW-1185">Reference proteome</keyword>
<organism evidence="2 3">
    <name type="scientific">Chitiniphilus eburneus</name>
    <dbReference type="NCBI Taxonomy" id="2571148"/>
    <lineage>
        <taxon>Bacteria</taxon>
        <taxon>Pseudomonadati</taxon>
        <taxon>Pseudomonadota</taxon>
        <taxon>Betaproteobacteria</taxon>
        <taxon>Neisseriales</taxon>
        <taxon>Chitinibacteraceae</taxon>
        <taxon>Chitiniphilus</taxon>
    </lineage>
</organism>
<proteinExistence type="predicted"/>
<evidence type="ECO:0008006" key="4">
    <source>
        <dbReference type="Google" id="ProtNLM"/>
    </source>
</evidence>
<feature type="region of interest" description="Disordered" evidence="1">
    <location>
        <begin position="1"/>
        <end position="26"/>
    </location>
</feature>
<dbReference type="AlphaFoldDB" id="A0A4U0PZD3"/>
<accession>A0A4U0PZD3</accession>
<dbReference type="Proteomes" id="UP000310016">
    <property type="component" value="Unassembled WGS sequence"/>
</dbReference>
<protein>
    <recommendedName>
        <fullName evidence="4">Glycine zipper domain-containing protein</fullName>
    </recommendedName>
</protein>
<evidence type="ECO:0000313" key="2">
    <source>
        <dbReference type="EMBL" id="TJZ73977.1"/>
    </source>
</evidence>
<dbReference type="EMBL" id="SUMF01000007">
    <property type="protein sequence ID" value="TJZ73977.1"/>
    <property type="molecule type" value="Genomic_DNA"/>
</dbReference>
<feature type="compositionally biased region" description="Basic and acidic residues" evidence="1">
    <location>
        <begin position="1"/>
        <end position="22"/>
    </location>
</feature>
<sequence length="170" mass="18311">MSDEREITSENRDPITGEKEFHPAGTGTGAVLGGAAGIGAAVATGAALGTAAGPVGTVAGAAIGAVLGGLAGKALAEEYNPTEEDAYWRENYANQSYYEAGRQYQDYEGAYRTGYEGRARLLNQEFDEAEPVLRVDYERNRGGSSLDWERARSAAQASWDRVNHRYIDRR</sequence>
<gene>
    <name evidence="2" type="ORF">FAZ21_08450</name>
</gene>
<dbReference type="RefSeq" id="WP_136772906.1">
    <property type="nucleotide sequence ID" value="NZ_CP156074.1"/>
</dbReference>
<dbReference type="OrthoDB" id="282393at2"/>
<evidence type="ECO:0000256" key="1">
    <source>
        <dbReference type="SAM" id="MobiDB-lite"/>
    </source>
</evidence>
<comment type="caution">
    <text evidence="2">The sequence shown here is derived from an EMBL/GenBank/DDBJ whole genome shotgun (WGS) entry which is preliminary data.</text>
</comment>
<reference evidence="2 3" key="1">
    <citation type="submission" date="2019-04" db="EMBL/GenBank/DDBJ databases">
        <title>Chitiniphilus eburnea sp. nov., a novel chitinolytic bacterium isolated from aquaculture sludge.</title>
        <authorList>
            <person name="Sheng M."/>
        </authorList>
    </citation>
    <scope>NUCLEOTIDE SEQUENCE [LARGE SCALE GENOMIC DNA]</scope>
    <source>
        <strain evidence="2 3">HX-2-15</strain>
    </source>
</reference>